<reference evidence="2 3" key="1">
    <citation type="journal article" date="2019" name="Int. J. Syst. Evol. Microbiol.">
        <title>The Global Catalogue of Microorganisms (GCM) 10K type strain sequencing project: providing services to taxonomists for standard genome sequencing and annotation.</title>
        <authorList>
            <consortium name="The Broad Institute Genomics Platform"/>
            <consortium name="The Broad Institute Genome Sequencing Center for Infectious Disease"/>
            <person name="Wu L."/>
            <person name="Ma J."/>
        </authorList>
    </citation>
    <scope>NUCLEOTIDE SEQUENCE [LARGE SCALE GENOMIC DNA]</scope>
    <source>
        <strain evidence="2 3">JCM 14546</strain>
    </source>
</reference>
<dbReference type="InterPro" id="IPR006120">
    <property type="entry name" value="Resolvase_HTH_dom"/>
</dbReference>
<name>A0ABN2TAC3_9MICO</name>
<sequence>MTSTSTVRPECRKGWVSGSETFRHLSGEPDVAGGPIAATRPEHSCVRELQEEGIALAKAKGVYEKQRSLSDEDIDAARALVEMGVPKTEVARRYGCSRQTLYAALVGKGIYGKPSSSSGAGV</sequence>
<dbReference type="Gene3D" id="1.10.10.60">
    <property type="entry name" value="Homeodomain-like"/>
    <property type="match status" value="1"/>
</dbReference>
<organism evidence="2 3">
    <name type="scientific">Brevibacterium samyangense</name>
    <dbReference type="NCBI Taxonomy" id="366888"/>
    <lineage>
        <taxon>Bacteria</taxon>
        <taxon>Bacillati</taxon>
        <taxon>Actinomycetota</taxon>
        <taxon>Actinomycetes</taxon>
        <taxon>Micrococcales</taxon>
        <taxon>Brevibacteriaceae</taxon>
        <taxon>Brevibacterium</taxon>
    </lineage>
</organism>
<dbReference type="Pfam" id="PF02796">
    <property type="entry name" value="HTH_7"/>
    <property type="match status" value="1"/>
</dbReference>
<dbReference type="Proteomes" id="UP001500755">
    <property type="component" value="Unassembled WGS sequence"/>
</dbReference>
<accession>A0ABN2TAC3</accession>
<evidence type="ECO:0000259" key="1">
    <source>
        <dbReference type="Pfam" id="PF02796"/>
    </source>
</evidence>
<feature type="domain" description="Resolvase HTH" evidence="1">
    <location>
        <begin position="67"/>
        <end position="102"/>
    </location>
</feature>
<dbReference type="CDD" id="cd00569">
    <property type="entry name" value="HTH_Hin_like"/>
    <property type="match status" value="1"/>
</dbReference>
<dbReference type="RefSeq" id="WP_344307069.1">
    <property type="nucleotide sequence ID" value="NZ_BAAANO010000006.1"/>
</dbReference>
<dbReference type="InterPro" id="IPR009057">
    <property type="entry name" value="Homeodomain-like_sf"/>
</dbReference>
<dbReference type="EMBL" id="BAAANO010000006">
    <property type="protein sequence ID" value="GAA2001380.1"/>
    <property type="molecule type" value="Genomic_DNA"/>
</dbReference>
<keyword evidence="3" id="KW-1185">Reference proteome</keyword>
<gene>
    <name evidence="2" type="ORF">GCM10009755_07230</name>
</gene>
<protein>
    <recommendedName>
        <fullName evidence="1">Resolvase HTH domain-containing protein</fullName>
    </recommendedName>
</protein>
<evidence type="ECO:0000313" key="2">
    <source>
        <dbReference type="EMBL" id="GAA2001380.1"/>
    </source>
</evidence>
<proteinExistence type="predicted"/>
<dbReference type="SUPFAM" id="SSF46689">
    <property type="entry name" value="Homeodomain-like"/>
    <property type="match status" value="1"/>
</dbReference>
<evidence type="ECO:0000313" key="3">
    <source>
        <dbReference type="Proteomes" id="UP001500755"/>
    </source>
</evidence>
<comment type="caution">
    <text evidence="2">The sequence shown here is derived from an EMBL/GenBank/DDBJ whole genome shotgun (WGS) entry which is preliminary data.</text>
</comment>